<evidence type="ECO:0000313" key="8">
    <source>
        <dbReference type="Proteomes" id="UP000284375"/>
    </source>
</evidence>
<dbReference type="GO" id="GO:0000145">
    <property type="term" value="C:exocyst"/>
    <property type="evidence" value="ECO:0007669"/>
    <property type="project" value="UniProtKB-UniRule"/>
</dbReference>
<evidence type="ECO:0000259" key="6">
    <source>
        <dbReference type="Pfam" id="PF15469"/>
    </source>
</evidence>
<feature type="compositionally biased region" description="Basic residues" evidence="5">
    <location>
        <begin position="199"/>
        <end position="211"/>
    </location>
</feature>
<dbReference type="InterPro" id="IPR029175">
    <property type="entry name" value="EXOC2/Sec5"/>
</dbReference>
<evidence type="ECO:0000313" key="7">
    <source>
        <dbReference type="EMBL" id="ROW02077.1"/>
    </source>
</evidence>
<dbReference type="PANTHER" id="PTHR13043:SF1">
    <property type="entry name" value="EXOCYST COMPLEX COMPONENT 2"/>
    <property type="match status" value="1"/>
</dbReference>
<dbReference type="Pfam" id="PF15469">
    <property type="entry name" value="Sec5"/>
    <property type="match status" value="1"/>
</dbReference>
<organism evidence="7 8">
    <name type="scientific">Cytospora chrysosperma</name>
    <name type="common">Cytospora canker fungus</name>
    <name type="synonym">Sphaeria chrysosperma</name>
    <dbReference type="NCBI Taxonomy" id="252740"/>
    <lineage>
        <taxon>Eukaryota</taxon>
        <taxon>Fungi</taxon>
        <taxon>Dikarya</taxon>
        <taxon>Ascomycota</taxon>
        <taxon>Pezizomycotina</taxon>
        <taxon>Sordariomycetes</taxon>
        <taxon>Sordariomycetidae</taxon>
        <taxon>Diaporthales</taxon>
        <taxon>Cytosporaceae</taxon>
        <taxon>Cytospora</taxon>
    </lineage>
</organism>
<comment type="similarity">
    <text evidence="1 4">Belongs to the SEC5 family.</text>
</comment>
<gene>
    <name evidence="7" type="ORF">VSDG_02443</name>
</gene>
<feature type="region of interest" description="Disordered" evidence="5">
    <location>
        <begin position="183"/>
        <end position="227"/>
    </location>
</feature>
<dbReference type="Proteomes" id="UP000284375">
    <property type="component" value="Unassembled WGS sequence"/>
</dbReference>
<keyword evidence="2 4" id="KW-0813">Transport</keyword>
<keyword evidence="8" id="KW-1185">Reference proteome</keyword>
<evidence type="ECO:0000256" key="2">
    <source>
        <dbReference type="ARBA" id="ARBA00022448"/>
    </source>
</evidence>
<dbReference type="InterPro" id="IPR039481">
    <property type="entry name" value="EXOC2/Sec5_N_dom"/>
</dbReference>
<comment type="caution">
    <text evidence="7">The sequence shown here is derived from an EMBL/GenBank/DDBJ whole genome shotgun (WGS) entry which is preliminary data.</text>
</comment>
<proteinExistence type="inferred from homology"/>
<dbReference type="GO" id="GO:0006893">
    <property type="term" value="P:Golgi to plasma membrane transport"/>
    <property type="evidence" value="ECO:0007669"/>
    <property type="project" value="UniProtKB-UniRule"/>
</dbReference>
<feature type="domain" description="Exocyst complex component EXOC2/Sec5 N-terminal" evidence="6">
    <location>
        <begin position="81"/>
        <end position="1022"/>
    </location>
</feature>
<accession>A0A423WFB0</accession>
<protein>
    <recommendedName>
        <fullName evidence="4">Exocyst complex component SEC5</fullName>
    </recommendedName>
</protein>
<evidence type="ECO:0000256" key="1">
    <source>
        <dbReference type="ARBA" id="ARBA00010578"/>
    </source>
</evidence>
<comment type="function">
    <text evidence="4">Component of the exocyst complex involved in the docking of exocytic vesicles with fusion sites on the plasma membrane.</text>
</comment>
<dbReference type="GO" id="GO:0006887">
    <property type="term" value="P:exocytosis"/>
    <property type="evidence" value="ECO:0007669"/>
    <property type="project" value="UniProtKB-KW"/>
</dbReference>
<evidence type="ECO:0000256" key="4">
    <source>
        <dbReference type="RuleBase" id="RU365069"/>
    </source>
</evidence>
<dbReference type="EMBL" id="LJZO01000005">
    <property type="protein sequence ID" value="ROW02077.1"/>
    <property type="molecule type" value="Genomic_DNA"/>
</dbReference>
<feature type="compositionally biased region" description="Low complexity" evidence="5">
    <location>
        <begin position="1042"/>
        <end position="1054"/>
    </location>
</feature>
<dbReference type="GO" id="GO:0015031">
    <property type="term" value="P:protein transport"/>
    <property type="evidence" value="ECO:0007669"/>
    <property type="project" value="UniProtKB-KW"/>
</dbReference>
<dbReference type="AlphaFoldDB" id="A0A423WFB0"/>
<feature type="region of interest" description="Disordered" evidence="5">
    <location>
        <begin position="19"/>
        <end position="45"/>
    </location>
</feature>
<comment type="subunit">
    <text evidence="4">Component of the exocyst complex.</text>
</comment>
<feature type="region of interest" description="Disordered" evidence="5">
    <location>
        <begin position="1030"/>
        <end position="1054"/>
    </location>
</feature>
<keyword evidence="3 4" id="KW-0268">Exocytosis</keyword>
<dbReference type="STRING" id="252740.A0A423WFB0"/>
<evidence type="ECO:0000256" key="5">
    <source>
        <dbReference type="SAM" id="MobiDB-lite"/>
    </source>
</evidence>
<dbReference type="PANTHER" id="PTHR13043">
    <property type="entry name" value="EXOCYST COMPLEX COMPONENT SEC5"/>
    <property type="match status" value="1"/>
</dbReference>
<evidence type="ECO:0000256" key="3">
    <source>
        <dbReference type="ARBA" id="ARBA00022483"/>
    </source>
</evidence>
<reference evidence="7 8" key="1">
    <citation type="submission" date="2015-09" db="EMBL/GenBank/DDBJ databases">
        <title>Host preference determinants of Valsa canker pathogens revealed by comparative genomics.</title>
        <authorList>
            <person name="Yin Z."/>
            <person name="Huang L."/>
        </authorList>
    </citation>
    <scope>NUCLEOTIDE SEQUENCE [LARGE SCALE GENOMIC DNA]</scope>
    <source>
        <strain evidence="7 8">YSFL</strain>
    </source>
</reference>
<sequence length="1054" mass="117522">MADLERTVLDFYQLSNPYPVEWPTEKDTSDVSEDDETKKKINRRKSRYQALERAVSNRASMLPGQEVSANGVGNIVQKDESDPLGTTDSVVRALKERGYPVQEDPRLRNRFLLSSTTFSPALFLSQMHATADTQSLLNGLEILSQSIDQKSASLKVLVESNFERFVRAKATIDNVYKEMKYRGADPTTPAAGNPATRGGRPHSRHTSRNNFRHSSGMAIASPLPDPRKKNALVKESEYGVTGIKGPLLDVSAKAMDVWGPALGGRDKEEKLKDVAATMEKYREYVEIGAAIAESIKRKDHEALVEEYNKARKFADEARQISQSSGGEKLPDDQVYRILLAARMWHDVHEQIETLKREMWKKLVNLHTAPKSETGGRQDQHLEIISLLLDLGVEENPIWIWLISRYEYLKSKASSTADRSKVEIEVARRRLANVDRPSPQTIASHLKSNARQSIESRSYSFDSGDIVDLWEKIVTFLNSMLSPQGIVGEVVDFWQTVEGFLEGRTQKSLPTGYQGESQKHHELTIEGAEELRKGILELVDMIREHVFLFFAGPPPEDLSMLVSPLPTSEPSTPLPASLKATLTPNTLRDPRHHIDPGTIPPPSPKRGEAWEKYAFWPPWSNSVSGVHFLSKALAVVGSGACDMASLEPVARGDGAVLERLRTLIGSSRERCVSVVCSAWNKDSELTKYVEDWSRSPERKEMTKMPANFKAFESALLTGMQRIMYFEEAMSKPGAGDIVQAPPAKLLQTVRNQYVSTLYKALSGMVENAERSVRRTDDEWTTEEGFVVVNGGSSRVPSMSGATINANDRNVRMLLTLSNFQSLRAEVVPSLNTQFENAFSVKLTDETVKIKDVLGQIDARLFQTYTRPYIDSLRTVIRAGVTAADWAPSSPSERPREVRPYVYEALLSLVLVHTQVSTTADSLTSQVLSYLLEQSSRELLDAFKARPRYGLPALMQATLDVEFVAQTLAQYMTERASELQSAIYQELDARTDNDARARLQGELPEMRGALKRLREASRNEFSCFRKPRTRRDAAALGGGGRGDTGSSVSTSSLTSN</sequence>
<name>A0A423WFB0_CYTCH</name>
<dbReference type="OrthoDB" id="26242at2759"/>
<keyword evidence="4" id="KW-0653">Protein transport</keyword>